<dbReference type="InterPro" id="IPR015860">
    <property type="entry name" value="ABC_transpr_TagH-like"/>
</dbReference>
<evidence type="ECO:0000256" key="4">
    <source>
        <dbReference type="ARBA" id="ARBA00022840"/>
    </source>
</evidence>
<evidence type="ECO:0000256" key="3">
    <source>
        <dbReference type="ARBA" id="ARBA00022741"/>
    </source>
</evidence>
<dbReference type="PROSITE" id="PS50893">
    <property type="entry name" value="ABC_TRANSPORTER_2"/>
    <property type="match status" value="1"/>
</dbReference>
<feature type="domain" description="ABC transporter" evidence="5">
    <location>
        <begin position="16"/>
        <end position="229"/>
    </location>
</feature>
<dbReference type="GO" id="GO:0005524">
    <property type="term" value="F:ATP binding"/>
    <property type="evidence" value="ECO:0007669"/>
    <property type="project" value="UniProtKB-KW"/>
</dbReference>
<dbReference type="InterPro" id="IPR003439">
    <property type="entry name" value="ABC_transporter-like_ATP-bd"/>
</dbReference>
<comment type="caution">
    <text evidence="6">The sequence shown here is derived from an EMBL/GenBank/DDBJ whole genome shotgun (WGS) entry which is preliminary data.</text>
</comment>
<keyword evidence="3" id="KW-0547">Nucleotide-binding</keyword>
<dbReference type="InterPro" id="IPR050683">
    <property type="entry name" value="Bact_Polysacc_Export_ATP-bd"/>
</dbReference>
<dbReference type="EMBL" id="PFME01000019">
    <property type="protein sequence ID" value="PIY96150.1"/>
    <property type="molecule type" value="Genomic_DNA"/>
</dbReference>
<name>A0A2M7RHB7_9BACT</name>
<dbReference type="CDD" id="cd03220">
    <property type="entry name" value="ABC_KpsT_Wzt"/>
    <property type="match status" value="1"/>
</dbReference>
<dbReference type="GO" id="GO:0016887">
    <property type="term" value="F:ATP hydrolysis activity"/>
    <property type="evidence" value="ECO:0007669"/>
    <property type="project" value="InterPro"/>
</dbReference>
<dbReference type="Pfam" id="PF00005">
    <property type="entry name" value="ABC_tran"/>
    <property type="match status" value="1"/>
</dbReference>
<sequence length="229" mass="25871">MIKARGITKLYKIPHERRTTLFETLLGYVKNQLSYEDLYALQDVSFEIRRGEMVGLIGKNGSGKTTLLKILSRIVLPTHGTFTIEGRVSPLLSLSVGFHGELTALENLYLYGAILGLSRKTVRQKINTIFEFAGLERFEDMKLKNFSSGMIARLAFAIMVQTDSDVLLVDEIFAVGDKDFKPKCIAVFEEYKKMGKTIIFASHDLDTIAEYCDRTILLHEGKIEMFGKT</sequence>
<dbReference type="Gene3D" id="3.40.50.300">
    <property type="entry name" value="P-loop containing nucleotide triphosphate hydrolases"/>
    <property type="match status" value="1"/>
</dbReference>
<dbReference type="SUPFAM" id="SSF52540">
    <property type="entry name" value="P-loop containing nucleoside triphosphate hydrolases"/>
    <property type="match status" value="1"/>
</dbReference>
<gene>
    <name evidence="6" type="ORF">COY65_01415</name>
</gene>
<dbReference type="InterPro" id="IPR003593">
    <property type="entry name" value="AAA+_ATPase"/>
</dbReference>
<dbReference type="InterPro" id="IPR027417">
    <property type="entry name" value="P-loop_NTPase"/>
</dbReference>
<comment type="similarity">
    <text evidence="1">Belongs to the ABC transporter superfamily.</text>
</comment>
<dbReference type="PROSITE" id="PS00211">
    <property type="entry name" value="ABC_TRANSPORTER_1"/>
    <property type="match status" value="1"/>
</dbReference>
<evidence type="ECO:0000313" key="7">
    <source>
        <dbReference type="Proteomes" id="UP000230238"/>
    </source>
</evidence>
<protein>
    <submittedName>
        <fullName evidence="6">ABC transporter ATP-binding protein</fullName>
    </submittedName>
</protein>
<organism evidence="6 7">
    <name type="scientific">Candidatus Jorgensenbacteria bacterium CG_4_10_14_0_8_um_filter_39_13</name>
    <dbReference type="NCBI Taxonomy" id="1974589"/>
    <lineage>
        <taxon>Bacteria</taxon>
        <taxon>Candidatus Joergenseniibacteriota</taxon>
    </lineage>
</organism>
<dbReference type="SMART" id="SM00382">
    <property type="entry name" value="AAA"/>
    <property type="match status" value="1"/>
</dbReference>
<keyword evidence="4 6" id="KW-0067">ATP-binding</keyword>
<evidence type="ECO:0000256" key="2">
    <source>
        <dbReference type="ARBA" id="ARBA00022448"/>
    </source>
</evidence>
<dbReference type="AlphaFoldDB" id="A0A2M7RHB7"/>
<evidence type="ECO:0000259" key="5">
    <source>
        <dbReference type="PROSITE" id="PS50893"/>
    </source>
</evidence>
<dbReference type="InterPro" id="IPR017871">
    <property type="entry name" value="ABC_transporter-like_CS"/>
</dbReference>
<dbReference type="GO" id="GO:0016020">
    <property type="term" value="C:membrane"/>
    <property type="evidence" value="ECO:0007669"/>
    <property type="project" value="InterPro"/>
</dbReference>
<proteinExistence type="inferred from homology"/>
<evidence type="ECO:0000313" key="6">
    <source>
        <dbReference type="EMBL" id="PIY96150.1"/>
    </source>
</evidence>
<evidence type="ECO:0000256" key="1">
    <source>
        <dbReference type="ARBA" id="ARBA00005417"/>
    </source>
</evidence>
<dbReference type="PANTHER" id="PTHR46743:SF2">
    <property type="entry name" value="TEICHOIC ACIDS EXPORT ATP-BINDING PROTEIN TAGH"/>
    <property type="match status" value="1"/>
</dbReference>
<dbReference type="PANTHER" id="PTHR46743">
    <property type="entry name" value="TEICHOIC ACIDS EXPORT ATP-BINDING PROTEIN TAGH"/>
    <property type="match status" value="1"/>
</dbReference>
<accession>A0A2M7RHB7</accession>
<keyword evidence="2" id="KW-0813">Transport</keyword>
<feature type="non-terminal residue" evidence="6">
    <location>
        <position position="229"/>
    </location>
</feature>
<dbReference type="GO" id="GO:0140359">
    <property type="term" value="F:ABC-type transporter activity"/>
    <property type="evidence" value="ECO:0007669"/>
    <property type="project" value="InterPro"/>
</dbReference>
<dbReference type="Proteomes" id="UP000230238">
    <property type="component" value="Unassembled WGS sequence"/>
</dbReference>
<reference evidence="7" key="1">
    <citation type="submission" date="2017-09" db="EMBL/GenBank/DDBJ databases">
        <title>Depth-based differentiation of microbial function through sediment-hosted aquifers and enrichment of novel symbionts in the deep terrestrial subsurface.</title>
        <authorList>
            <person name="Probst A.J."/>
            <person name="Ladd B."/>
            <person name="Jarett J.K."/>
            <person name="Geller-Mcgrath D.E."/>
            <person name="Sieber C.M.K."/>
            <person name="Emerson J.B."/>
            <person name="Anantharaman K."/>
            <person name="Thomas B.C."/>
            <person name="Malmstrom R."/>
            <person name="Stieglmeier M."/>
            <person name="Klingl A."/>
            <person name="Woyke T."/>
            <person name="Ryan C.M."/>
            <person name="Banfield J.F."/>
        </authorList>
    </citation>
    <scope>NUCLEOTIDE SEQUENCE [LARGE SCALE GENOMIC DNA]</scope>
</reference>